<sequence length="455" mass="49314">MAFSVLSSSSAVAVASTLTAVITWGTGEDGQLGLGDNEEKEQSELPHYLSGWQVVYMGLEPERNTGASANNQDGKLMPSPMSISFRRLSVDGIAWLLMIKVVPMLGFDSKQIDVPVCFQGLDRVRLIAVGAFHNLALKEDGTQWAWGNNEYGQLGTGDIQPRSQPVLVNGLSDYTLVEIAARGWQSTALTYDEKVFSWGRGEHSRLGFGDNDKSSIMCGAHSIALTREGRVFSNEHSFLDPHSDDSTQFLVFQVPFLRKLKMRSLILQAFTKSLVMTTLSEVGDRTFCVAAILAMRYPRKSVLLGCLVSVVENDLKTGSSKSKATSTSKENESKPSSNNSNVGYVPKDDDGDSKKKQRPLIYSFVSPVFLKAFSLIFFGEWGDKSQLATIGLAADEDTMGVVLGGIVGQILCTVAAVIGGKSLASRISERLVTLLGGFLFLIFGVQSLLSMAAHP</sequence>
<evidence type="ECO:0000313" key="1">
    <source>
        <dbReference type="EMBL" id="KAI4375233.1"/>
    </source>
</evidence>
<gene>
    <name evidence="1" type="ORF">MLD38_013128</name>
</gene>
<proteinExistence type="predicted"/>
<dbReference type="Proteomes" id="UP001057402">
    <property type="component" value="Chromosome 4"/>
</dbReference>
<name>A0ACB9R9Q1_9MYRT</name>
<keyword evidence="2" id="KW-1185">Reference proteome</keyword>
<comment type="caution">
    <text evidence="1">The sequence shown here is derived from an EMBL/GenBank/DDBJ whole genome shotgun (WGS) entry which is preliminary data.</text>
</comment>
<organism evidence="1 2">
    <name type="scientific">Melastoma candidum</name>
    <dbReference type="NCBI Taxonomy" id="119954"/>
    <lineage>
        <taxon>Eukaryota</taxon>
        <taxon>Viridiplantae</taxon>
        <taxon>Streptophyta</taxon>
        <taxon>Embryophyta</taxon>
        <taxon>Tracheophyta</taxon>
        <taxon>Spermatophyta</taxon>
        <taxon>Magnoliopsida</taxon>
        <taxon>eudicotyledons</taxon>
        <taxon>Gunneridae</taxon>
        <taxon>Pentapetalae</taxon>
        <taxon>rosids</taxon>
        <taxon>malvids</taxon>
        <taxon>Myrtales</taxon>
        <taxon>Melastomataceae</taxon>
        <taxon>Melastomatoideae</taxon>
        <taxon>Melastomateae</taxon>
        <taxon>Melastoma</taxon>
    </lineage>
</organism>
<reference evidence="2" key="1">
    <citation type="journal article" date="2023" name="Front. Plant Sci.">
        <title>Chromosomal-level genome assembly of Melastoma candidum provides insights into trichome evolution.</title>
        <authorList>
            <person name="Zhong Y."/>
            <person name="Wu W."/>
            <person name="Sun C."/>
            <person name="Zou P."/>
            <person name="Liu Y."/>
            <person name="Dai S."/>
            <person name="Zhou R."/>
        </authorList>
    </citation>
    <scope>NUCLEOTIDE SEQUENCE [LARGE SCALE GENOMIC DNA]</scope>
</reference>
<evidence type="ECO:0000313" key="2">
    <source>
        <dbReference type="Proteomes" id="UP001057402"/>
    </source>
</evidence>
<accession>A0ACB9R9Q1</accession>
<dbReference type="EMBL" id="CM042883">
    <property type="protein sequence ID" value="KAI4375233.1"/>
    <property type="molecule type" value="Genomic_DNA"/>
</dbReference>
<protein>
    <submittedName>
        <fullName evidence="1">Uncharacterized protein</fullName>
    </submittedName>
</protein>